<dbReference type="AlphaFoldDB" id="A0A7U2EY42"/>
<dbReference type="Proteomes" id="UP000663193">
    <property type="component" value="Chromosome 2"/>
</dbReference>
<dbReference type="EMBL" id="CP069024">
    <property type="protein sequence ID" value="QRC93079.1"/>
    <property type="molecule type" value="Genomic_DNA"/>
</dbReference>
<dbReference type="PANTHER" id="PTHR33577">
    <property type="entry name" value="STERIGMATOCYSTIN BIOSYNTHESIS PEROXIDASE STCC-RELATED"/>
    <property type="match status" value="1"/>
</dbReference>
<dbReference type="OrthoDB" id="407298at2759"/>
<dbReference type="InterPro" id="IPR000028">
    <property type="entry name" value="Chloroperoxidase"/>
</dbReference>
<dbReference type="PANTHER" id="PTHR33577:SF15">
    <property type="entry name" value="HEME HALOPEROXIDASE FAMILY PROFILE DOMAIN-CONTAINING PROTEIN"/>
    <property type="match status" value="1"/>
</dbReference>
<comment type="similarity">
    <text evidence="7">Belongs to the chloroperoxidase family.</text>
</comment>
<keyword evidence="11" id="KW-1185">Reference proteome</keyword>
<evidence type="ECO:0000256" key="1">
    <source>
        <dbReference type="ARBA" id="ARBA00001970"/>
    </source>
</evidence>
<dbReference type="PROSITE" id="PS51405">
    <property type="entry name" value="HEME_HALOPEROXIDASE"/>
    <property type="match status" value="1"/>
</dbReference>
<dbReference type="VEuPathDB" id="FungiDB:JI435_078770"/>
<dbReference type="Gene3D" id="1.10.489.10">
    <property type="entry name" value="Chloroperoxidase-like"/>
    <property type="match status" value="1"/>
</dbReference>
<comment type="cofactor">
    <cofactor evidence="1">
        <name>heme b</name>
        <dbReference type="ChEBI" id="CHEBI:60344"/>
    </cofactor>
</comment>
<keyword evidence="2" id="KW-0575">Peroxidase</keyword>
<dbReference type="GO" id="GO:0046872">
    <property type="term" value="F:metal ion binding"/>
    <property type="evidence" value="ECO:0007669"/>
    <property type="project" value="UniProtKB-KW"/>
</dbReference>
<feature type="signal peptide" evidence="8">
    <location>
        <begin position="1"/>
        <end position="16"/>
    </location>
</feature>
<feature type="domain" description="Heme haloperoxidase family profile" evidence="9">
    <location>
        <begin position="84"/>
        <end position="327"/>
    </location>
</feature>
<evidence type="ECO:0000256" key="7">
    <source>
        <dbReference type="ARBA" id="ARBA00025795"/>
    </source>
</evidence>
<evidence type="ECO:0000256" key="8">
    <source>
        <dbReference type="SAM" id="SignalP"/>
    </source>
</evidence>
<protein>
    <recommendedName>
        <fullName evidence="9">Heme haloperoxidase family profile domain-containing protein</fullName>
    </recommendedName>
</protein>
<evidence type="ECO:0000256" key="5">
    <source>
        <dbReference type="ARBA" id="ARBA00023002"/>
    </source>
</evidence>
<dbReference type="InterPro" id="IPR036851">
    <property type="entry name" value="Chloroperoxidase-like_sf"/>
</dbReference>
<evidence type="ECO:0000256" key="4">
    <source>
        <dbReference type="ARBA" id="ARBA00022723"/>
    </source>
</evidence>
<sequence>MRRLIVFLSSLSTVSPFPWVPAQQGIDPEPLRLHRHDRRQAHCPFNANHEPAAPYNASFPYTGARNGLPGTGKGGIRVPAHGDTAHAFKAPTSKDIRGPCPGLNAAANHNFIARDGITTFNELMDAQQNLWNVNYDLALILAVIGVVQDGDIITGKLSIACDATSRTAALGGLNLLGRQPGLNSHSRFEADASLTRNDYFTHGGDNYSFNGTLFARMKEVADRVSGGNFDQKAMAAYRSQRYDESLAENGNFFWGPLAILLYGASSFVYELFAPYGGQADLASVSSFFGTTQDSNGEWQHTAERIPDGWHNRRYPYTTASGVEQILAQLLAYPKPFGGNIGPNNFNALNFGVIRDGKLPDSATAGDILCLLYQLATSQVPNTLTGVLALPINLVKWSASKLNPVFDNAGCALAPL</sequence>
<dbReference type="Pfam" id="PF01328">
    <property type="entry name" value="Peroxidase_2"/>
    <property type="match status" value="1"/>
</dbReference>
<keyword evidence="5" id="KW-0560">Oxidoreductase</keyword>
<evidence type="ECO:0000313" key="11">
    <source>
        <dbReference type="Proteomes" id="UP000663193"/>
    </source>
</evidence>
<accession>A0A7U2EY42</accession>
<feature type="chain" id="PRO_5031044804" description="Heme haloperoxidase family profile domain-containing protein" evidence="8">
    <location>
        <begin position="17"/>
        <end position="415"/>
    </location>
</feature>
<keyword evidence="6" id="KW-0408">Iron</keyword>
<dbReference type="GO" id="GO:0004601">
    <property type="term" value="F:peroxidase activity"/>
    <property type="evidence" value="ECO:0007669"/>
    <property type="project" value="UniProtKB-KW"/>
</dbReference>
<keyword evidence="3" id="KW-0349">Heme</keyword>
<evidence type="ECO:0000256" key="3">
    <source>
        <dbReference type="ARBA" id="ARBA00022617"/>
    </source>
</evidence>
<keyword evidence="8" id="KW-0732">Signal</keyword>
<reference evidence="11" key="1">
    <citation type="journal article" date="2021" name="BMC Genomics">
        <title>Chromosome-level genome assembly and manually-curated proteome of model necrotroph Parastagonospora nodorum Sn15 reveals a genome-wide trove of candidate effector homologs, and redundancy of virulence-related functions within an accessory chromosome.</title>
        <authorList>
            <person name="Bertazzoni S."/>
            <person name="Jones D.A.B."/>
            <person name="Phan H.T."/>
            <person name="Tan K.-C."/>
            <person name="Hane J.K."/>
        </authorList>
    </citation>
    <scope>NUCLEOTIDE SEQUENCE [LARGE SCALE GENOMIC DNA]</scope>
    <source>
        <strain evidence="11">SN15 / ATCC MYA-4574 / FGSC 10173)</strain>
    </source>
</reference>
<dbReference type="SUPFAM" id="SSF47571">
    <property type="entry name" value="Cloroperoxidase"/>
    <property type="match status" value="1"/>
</dbReference>
<keyword evidence="4" id="KW-0479">Metal-binding</keyword>
<gene>
    <name evidence="10" type="ORF">JI435_078770</name>
</gene>
<evidence type="ECO:0000313" key="10">
    <source>
        <dbReference type="EMBL" id="QRC93079.1"/>
    </source>
</evidence>
<name>A0A7U2EY42_PHANO</name>
<evidence type="ECO:0000256" key="2">
    <source>
        <dbReference type="ARBA" id="ARBA00022559"/>
    </source>
</evidence>
<proteinExistence type="inferred from homology"/>
<organism evidence="10 11">
    <name type="scientific">Phaeosphaeria nodorum (strain SN15 / ATCC MYA-4574 / FGSC 10173)</name>
    <name type="common">Glume blotch fungus</name>
    <name type="synonym">Parastagonospora nodorum</name>
    <dbReference type="NCBI Taxonomy" id="321614"/>
    <lineage>
        <taxon>Eukaryota</taxon>
        <taxon>Fungi</taxon>
        <taxon>Dikarya</taxon>
        <taxon>Ascomycota</taxon>
        <taxon>Pezizomycotina</taxon>
        <taxon>Dothideomycetes</taxon>
        <taxon>Pleosporomycetidae</taxon>
        <taxon>Pleosporales</taxon>
        <taxon>Pleosporineae</taxon>
        <taxon>Phaeosphaeriaceae</taxon>
        <taxon>Parastagonospora</taxon>
    </lineage>
</organism>
<evidence type="ECO:0000256" key="6">
    <source>
        <dbReference type="ARBA" id="ARBA00023004"/>
    </source>
</evidence>
<evidence type="ECO:0000259" key="9">
    <source>
        <dbReference type="PROSITE" id="PS51405"/>
    </source>
</evidence>